<dbReference type="Proteomes" id="UP000464524">
    <property type="component" value="Chromosome"/>
</dbReference>
<evidence type="ECO:0000313" key="3">
    <source>
        <dbReference type="Proteomes" id="UP000464524"/>
    </source>
</evidence>
<dbReference type="InterPro" id="IPR050993">
    <property type="entry name" value="Isochorismatase_domain"/>
</dbReference>
<dbReference type="RefSeq" id="WP_160177795.1">
    <property type="nucleotide sequence ID" value="NZ_CP047656.1"/>
</dbReference>
<feature type="domain" description="Isochorismatase-like" evidence="1">
    <location>
        <begin position="8"/>
        <end position="156"/>
    </location>
</feature>
<dbReference type="Pfam" id="PF00857">
    <property type="entry name" value="Isochorismatase"/>
    <property type="match status" value="1"/>
</dbReference>
<evidence type="ECO:0000259" key="1">
    <source>
        <dbReference type="Pfam" id="PF00857"/>
    </source>
</evidence>
<dbReference type="KEGG" id="pmes:FX988_00046"/>
<keyword evidence="3" id="KW-1185">Reference proteome</keyword>
<dbReference type="PANTHER" id="PTHR14119">
    <property type="entry name" value="HYDROLASE"/>
    <property type="match status" value="1"/>
</dbReference>
<dbReference type="EMBL" id="CP047656">
    <property type="protein sequence ID" value="QHJ09838.1"/>
    <property type="molecule type" value="Genomic_DNA"/>
</dbReference>
<dbReference type="InterPro" id="IPR000868">
    <property type="entry name" value="Isochorismatase-like_dom"/>
</dbReference>
<gene>
    <name evidence="2" type="ORF">FX988_00046</name>
</gene>
<dbReference type="Gene3D" id="3.40.50.850">
    <property type="entry name" value="Isochorismatase-like"/>
    <property type="match status" value="1"/>
</dbReference>
<dbReference type="PANTHER" id="PTHR14119:SF3">
    <property type="entry name" value="ISOCHORISMATASE DOMAIN-CONTAINING PROTEIN 2"/>
    <property type="match status" value="1"/>
</dbReference>
<proteinExistence type="predicted"/>
<dbReference type="SUPFAM" id="SSF52499">
    <property type="entry name" value="Isochorismatase-like hydrolases"/>
    <property type="match status" value="1"/>
</dbReference>
<dbReference type="OrthoDB" id="9796958at2"/>
<name>A0A857JF86_9ALTE</name>
<organism evidence="2 3">
    <name type="scientific">Paraglaciecola mesophila</name>
    <dbReference type="NCBI Taxonomy" id="197222"/>
    <lineage>
        <taxon>Bacteria</taxon>
        <taxon>Pseudomonadati</taxon>
        <taxon>Pseudomonadota</taxon>
        <taxon>Gammaproteobacteria</taxon>
        <taxon>Alteromonadales</taxon>
        <taxon>Alteromonadaceae</taxon>
        <taxon>Paraglaciecola</taxon>
    </lineage>
</organism>
<protein>
    <recommendedName>
        <fullName evidence="1">Isochorismatase-like domain-containing protein</fullName>
    </recommendedName>
</protein>
<dbReference type="AlphaFoldDB" id="A0A857JF86"/>
<sequence length="179" mass="19616">MLTSKNTGLVVIDIQGNLAQQVFQSEVLLSNTLTLIKGAKLLALPIIHVEQAPLKLGKTVKSLADELTHYPLISKHTFDACEEASFIRALHECDRKNWLVCGIEAHVCVYQSVRGLLSLGYQVELVSDAISSRTHANKSLALEKLTALGANITGVEMALFELVKDCRLPIFKALLPLIK</sequence>
<dbReference type="InterPro" id="IPR036380">
    <property type="entry name" value="Isochorismatase-like_sf"/>
</dbReference>
<reference evidence="2 3" key="1">
    <citation type="submission" date="2019-12" db="EMBL/GenBank/DDBJ databases">
        <title>Genome sequencing and assembly of endphytes of Porphyra tenera.</title>
        <authorList>
            <person name="Park J.M."/>
            <person name="Shin R."/>
            <person name="Jo S.H."/>
        </authorList>
    </citation>
    <scope>NUCLEOTIDE SEQUENCE [LARGE SCALE GENOMIC DNA]</scope>
    <source>
        <strain evidence="2 3">GPM4</strain>
    </source>
</reference>
<evidence type="ECO:0000313" key="2">
    <source>
        <dbReference type="EMBL" id="QHJ09838.1"/>
    </source>
</evidence>
<accession>A0A857JF86</accession>